<dbReference type="PANTHER" id="PTHR31580">
    <property type="entry name" value="FILAMENT-LIKE PLANT PROTEIN 4"/>
    <property type="match status" value="1"/>
</dbReference>
<dbReference type="OrthoDB" id="1917992at2759"/>
<feature type="compositionally biased region" description="Basic residues" evidence="4">
    <location>
        <begin position="154"/>
        <end position="165"/>
    </location>
</feature>
<dbReference type="EMBL" id="CAJGYO010000012">
    <property type="protein sequence ID" value="CAD6263149.1"/>
    <property type="molecule type" value="Genomic_DNA"/>
</dbReference>
<feature type="compositionally biased region" description="Basic and acidic residues" evidence="4">
    <location>
        <begin position="166"/>
        <end position="177"/>
    </location>
</feature>
<reference evidence="5" key="1">
    <citation type="submission" date="2020-10" db="EMBL/GenBank/DDBJ databases">
        <authorList>
            <person name="Han B."/>
            <person name="Lu T."/>
            <person name="Zhao Q."/>
            <person name="Huang X."/>
            <person name="Zhao Y."/>
        </authorList>
    </citation>
    <scope>NUCLEOTIDE SEQUENCE</scope>
</reference>
<feature type="compositionally biased region" description="Polar residues" evidence="4">
    <location>
        <begin position="999"/>
        <end position="1010"/>
    </location>
</feature>
<comment type="caution">
    <text evidence="5">The sequence shown here is derived from an EMBL/GenBank/DDBJ whole genome shotgun (WGS) entry which is preliminary data.</text>
</comment>
<feature type="region of interest" description="Disordered" evidence="4">
    <location>
        <begin position="471"/>
        <end position="515"/>
    </location>
</feature>
<dbReference type="InterPro" id="IPR008587">
    <property type="entry name" value="FPP_plant"/>
</dbReference>
<dbReference type="Pfam" id="PF05911">
    <property type="entry name" value="FPP"/>
    <property type="match status" value="1"/>
</dbReference>
<accession>A0A811QWZ0</accession>
<dbReference type="AlphaFoldDB" id="A0A811QWZ0"/>
<evidence type="ECO:0000313" key="5">
    <source>
        <dbReference type="EMBL" id="CAD6263149.1"/>
    </source>
</evidence>
<gene>
    <name evidence="5" type="ORF">NCGR_LOCUS46469</name>
</gene>
<feature type="region of interest" description="Disordered" evidence="4">
    <location>
        <begin position="79"/>
        <end position="178"/>
    </location>
</feature>
<keyword evidence="2 3" id="KW-0175">Coiled coil</keyword>
<name>A0A811QWZ0_9POAL</name>
<evidence type="ECO:0000256" key="1">
    <source>
        <dbReference type="ARBA" id="ARBA00005921"/>
    </source>
</evidence>
<organism evidence="5 6">
    <name type="scientific">Miscanthus lutarioriparius</name>
    <dbReference type="NCBI Taxonomy" id="422564"/>
    <lineage>
        <taxon>Eukaryota</taxon>
        <taxon>Viridiplantae</taxon>
        <taxon>Streptophyta</taxon>
        <taxon>Embryophyta</taxon>
        <taxon>Tracheophyta</taxon>
        <taxon>Spermatophyta</taxon>
        <taxon>Magnoliopsida</taxon>
        <taxon>Liliopsida</taxon>
        <taxon>Poales</taxon>
        <taxon>Poaceae</taxon>
        <taxon>PACMAD clade</taxon>
        <taxon>Panicoideae</taxon>
        <taxon>Andropogonodae</taxon>
        <taxon>Andropogoneae</taxon>
        <taxon>Saccharinae</taxon>
        <taxon>Miscanthus</taxon>
    </lineage>
</organism>
<feature type="region of interest" description="Disordered" evidence="4">
    <location>
        <begin position="951"/>
        <end position="1049"/>
    </location>
</feature>
<feature type="region of interest" description="Disordered" evidence="4">
    <location>
        <begin position="1"/>
        <end position="65"/>
    </location>
</feature>
<feature type="coiled-coil region" evidence="3">
    <location>
        <begin position="383"/>
        <end position="466"/>
    </location>
</feature>
<evidence type="ECO:0000256" key="3">
    <source>
        <dbReference type="SAM" id="Coils"/>
    </source>
</evidence>
<comment type="similarity">
    <text evidence="1">Belongs to the FPP family.</text>
</comment>
<protein>
    <submittedName>
        <fullName evidence="5">Uncharacterized protein</fullName>
    </submittedName>
</protein>
<keyword evidence="6" id="KW-1185">Reference proteome</keyword>
<proteinExistence type="inferred from homology"/>
<evidence type="ECO:0000313" key="6">
    <source>
        <dbReference type="Proteomes" id="UP000604825"/>
    </source>
</evidence>
<dbReference type="Proteomes" id="UP000604825">
    <property type="component" value="Unassembled WGS sequence"/>
</dbReference>
<evidence type="ECO:0000256" key="4">
    <source>
        <dbReference type="SAM" id="MobiDB-lite"/>
    </source>
</evidence>
<sequence>MHQRYGKRVKKMQRLRRHAETLTNMEEKKRGKVQEKLTAALTQGSGDDGPQGRGRHRDAGGRGPFVPCPLCRCARDRRSVRAQAGTPGAARAEGEEEATRDRDGTADGGCARGDLAAATTRQGEDAVAPAQGSSDFTGYGTKVEASGRKGSAVPRRRKIGRGNRRGRPDEGSDRADGEGAIGGVALRLRRRSDAEGMVFPKRREQNPLLLYCDRRREGHGNGFRGFFECHLPHGTDAPRLHVFDAGYGGSRSTRFWLQFSGRSFLLPQGSGCTCLFASLTAHRLDSQRAIDRRSLRARSSRKKYPAGRMDETGDALRSCMEQLLLVRDEKERLIIEATNKISSEQKKTLHLQQKFEDANKQFEKVITENYNLCNTVASKEKLIKELKESKAHSDQELTDATARLEFSQKQCASLRSEVRVLQEELEIRSKEREYDLKSIDAARKKQQESTKKITALEAECQRLRTMVQKRPPGPAALAKMKDEVKRQGSGAAENGARRPRAGAAVQPQQPRHSMSEGHLVKLQELGDENRQLRQLLAQKESDLHFVLSKYADEACKLSILQRQNEELSGTHGSTENNLPKPMVSAFAKPERSISGKQQVSKVRSRSRRITGSDMQLLVDPLDIEKPEWISRPSSAPHQCLDSPNTDSKMIVSDTCHRELTPDGFSDNYGEWIHDVLNVIRHKHQGSKICVDVILDEVTHALKNEISAKENDGAHFSYYRAEIDKMVATLIERISSMAERSTKNNVMSFRSLSHEKSELTLRLEHLVHVCSDVLYGKANLERLTDELCLILEWIVSRCLLCDDELDIVDYITNNSDGNESQRTLSIHEKDIMKSTKSKMVLGTQQERQRSVETTEDLIPDVILENYSQIDLITSKLVEDLVALRQEQGDSCQEQHLVCCEAKSAAFDGSKHKLSEEEGNQLTTTSAISAAARKLAECQETMANLSKQLHALESPANTDPSDKEKCGTLPPSAEPDATEKKEHGEPDANATEKKEHEQDSGRSLQSAKSASTLVIVRPTVPKSPRPPVSVDTKKKKRRANLLGRLVFRKKA</sequence>
<feature type="compositionally biased region" description="Basic and acidic residues" evidence="4">
    <location>
        <begin position="975"/>
        <end position="998"/>
    </location>
</feature>
<feature type="compositionally biased region" description="Basic residues" evidence="4">
    <location>
        <begin position="1"/>
        <end position="17"/>
    </location>
</feature>
<feature type="compositionally biased region" description="Basic and acidic residues" evidence="4">
    <location>
        <begin position="25"/>
        <end position="35"/>
    </location>
</feature>
<dbReference type="PANTHER" id="PTHR31580:SF7">
    <property type="entry name" value="OS04G0505000 PROTEIN"/>
    <property type="match status" value="1"/>
</dbReference>
<evidence type="ECO:0000256" key="2">
    <source>
        <dbReference type="ARBA" id="ARBA00023054"/>
    </source>
</evidence>